<accession>A0ABW9YFD2</accession>
<dbReference type="SUPFAM" id="SSF56399">
    <property type="entry name" value="ADP-ribosylation"/>
    <property type="match status" value="1"/>
</dbReference>
<name>A0ABW9YFD2_9GAMM</name>
<dbReference type="Proteomes" id="UP000738517">
    <property type="component" value="Unassembled WGS sequence"/>
</dbReference>
<reference evidence="1 2" key="1">
    <citation type="journal article" date="2017" name="Int. J. Syst. Evol. Microbiol.">
        <title>Photobacterium alginatilyticum sp. nov., a marine bacterium isolated from bottom seawater.</title>
        <authorList>
            <person name="Wang X."/>
            <person name="Wang Y."/>
            <person name="Yang X."/>
            <person name="Sun H."/>
            <person name="Li B."/>
            <person name="Zhang X.H."/>
        </authorList>
    </citation>
    <scope>NUCLEOTIDE SEQUENCE [LARGE SCALE GENOMIC DNA]</scope>
    <source>
        <strain evidence="1 2">P03D4</strain>
    </source>
</reference>
<comment type="caution">
    <text evidence="1">The sequence shown here is derived from an EMBL/GenBank/DDBJ whole genome shotgun (WGS) entry which is preliminary data.</text>
</comment>
<dbReference type="InterPro" id="IPR009297">
    <property type="entry name" value="DUF952"/>
</dbReference>
<dbReference type="PANTHER" id="PTHR34129:SF1">
    <property type="entry name" value="DUF952 DOMAIN-CONTAINING PROTEIN"/>
    <property type="match status" value="1"/>
</dbReference>
<evidence type="ECO:0000313" key="1">
    <source>
        <dbReference type="EMBL" id="NBI52471.1"/>
    </source>
</evidence>
<gene>
    <name evidence="1" type="ORF">EIZ48_07785</name>
</gene>
<keyword evidence="2" id="KW-1185">Reference proteome</keyword>
<dbReference type="PANTHER" id="PTHR34129">
    <property type="entry name" value="BLR1139 PROTEIN"/>
    <property type="match status" value="1"/>
</dbReference>
<dbReference type="Pfam" id="PF06108">
    <property type="entry name" value="DUF952"/>
    <property type="match status" value="1"/>
</dbReference>
<dbReference type="Gene3D" id="3.20.170.20">
    <property type="entry name" value="Protein of unknown function DUF952"/>
    <property type="match status" value="1"/>
</dbReference>
<evidence type="ECO:0000313" key="2">
    <source>
        <dbReference type="Proteomes" id="UP000738517"/>
    </source>
</evidence>
<sequence>MKNLYHLIDCNSLNQLRSNPSYEPESLQQEGFVHLAYDHQLPFIINHFFKGASGIYLLEIDAVLLNAEVVDEAPAGIEDDGDVYPHLYGALNAGAVQRLYALSIDGEGGFTKTEVPFCL</sequence>
<proteinExistence type="predicted"/>
<protein>
    <submittedName>
        <fullName evidence="1">DUF952 domain-containing protein</fullName>
    </submittedName>
</protein>
<dbReference type="RefSeq" id="WP_160649866.1">
    <property type="nucleotide sequence ID" value="NZ_RSEJ01000006.1"/>
</dbReference>
<dbReference type="EMBL" id="RSEJ01000006">
    <property type="protein sequence ID" value="NBI52471.1"/>
    <property type="molecule type" value="Genomic_DNA"/>
</dbReference>
<organism evidence="1 2">
    <name type="scientific">Photobacterium alginatilyticum</name>
    <dbReference type="NCBI Taxonomy" id="1775171"/>
    <lineage>
        <taxon>Bacteria</taxon>
        <taxon>Pseudomonadati</taxon>
        <taxon>Pseudomonadota</taxon>
        <taxon>Gammaproteobacteria</taxon>
        <taxon>Vibrionales</taxon>
        <taxon>Vibrionaceae</taxon>
        <taxon>Photobacterium</taxon>
    </lineage>
</organism>